<evidence type="ECO:0000313" key="2">
    <source>
        <dbReference type="EMBL" id="GAF78347.1"/>
    </source>
</evidence>
<name>X0SR17_9ZZZZ</name>
<dbReference type="EMBL" id="BARS01004446">
    <property type="protein sequence ID" value="GAF78347.1"/>
    <property type="molecule type" value="Genomic_DNA"/>
</dbReference>
<proteinExistence type="predicted"/>
<sequence length="47" mass="5430">MGKLKEYNNITGYAKIARRYFVNNFYDGMLTILGILLGFFVILLNNP</sequence>
<comment type="caution">
    <text evidence="2">The sequence shown here is derived from an EMBL/GenBank/DDBJ whole genome shotgun (WGS) entry which is preliminary data.</text>
</comment>
<accession>X0SR17</accession>
<feature type="non-terminal residue" evidence="2">
    <location>
        <position position="47"/>
    </location>
</feature>
<evidence type="ECO:0000256" key="1">
    <source>
        <dbReference type="SAM" id="Phobius"/>
    </source>
</evidence>
<reference evidence="2" key="1">
    <citation type="journal article" date="2014" name="Front. Microbiol.">
        <title>High frequency of phylogenetically diverse reductive dehalogenase-homologous genes in deep subseafloor sedimentary metagenomes.</title>
        <authorList>
            <person name="Kawai M."/>
            <person name="Futagami T."/>
            <person name="Toyoda A."/>
            <person name="Takaki Y."/>
            <person name="Nishi S."/>
            <person name="Hori S."/>
            <person name="Arai W."/>
            <person name="Tsubouchi T."/>
            <person name="Morono Y."/>
            <person name="Uchiyama I."/>
            <person name="Ito T."/>
            <person name="Fujiyama A."/>
            <person name="Inagaki F."/>
            <person name="Takami H."/>
        </authorList>
    </citation>
    <scope>NUCLEOTIDE SEQUENCE</scope>
    <source>
        <strain evidence="2">Expedition CK06-06</strain>
    </source>
</reference>
<dbReference type="AlphaFoldDB" id="X0SR17"/>
<keyword evidence="1" id="KW-1133">Transmembrane helix</keyword>
<keyword evidence="1" id="KW-0812">Transmembrane</keyword>
<organism evidence="2">
    <name type="scientific">marine sediment metagenome</name>
    <dbReference type="NCBI Taxonomy" id="412755"/>
    <lineage>
        <taxon>unclassified sequences</taxon>
        <taxon>metagenomes</taxon>
        <taxon>ecological metagenomes</taxon>
    </lineage>
</organism>
<gene>
    <name evidence="2" type="ORF">S01H1_08688</name>
</gene>
<feature type="transmembrane region" description="Helical" evidence="1">
    <location>
        <begin position="21"/>
        <end position="44"/>
    </location>
</feature>
<keyword evidence="1" id="KW-0472">Membrane</keyword>
<protein>
    <submittedName>
        <fullName evidence="2">Uncharacterized protein</fullName>
    </submittedName>
</protein>